<dbReference type="AlphaFoldDB" id="A0A059XVA8"/>
<evidence type="ECO:0000313" key="2">
    <source>
        <dbReference type="Proteomes" id="UP000027088"/>
    </source>
</evidence>
<proteinExistence type="predicted"/>
<dbReference type="KEGG" id="mcr:MCFN_00080"/>
<name>A0A059XVA8_9BACT</name>
<dbReference type="Proteomes" id="UP000027088">
    <property type="component" value="Chromosome"/>
</dbReference>
<dbReference type="OrthoDB" id="397675at2"/>
<sequence length="192" mass="22583">MPFSVAFFDQLNDNEVGRFLKQLSKSAQVNYINHRYRNYLMVIINKTLANSPKIPLENEDIYNEFLAQLNKIIALYNSEYPSTFKIYLSCSLKNMIFAHINFWTRKKRNTPLLSPQNEEHFDVPDPSWEQNLNNMISKIDIYNFSKHIKNSSKKILSKISANNIYFNMDLMTSTKQKALRSSLLKMFSAFMN</sequence>
<dbReference type="EMBL" id="CP007521">
    <property type="protein sequence ID" value="AIA29197.1"/>
    <property type="molecule type" value="Genomic_DNA"/>
</dbReference>
<accession>A0A059XVA8</accession>
<organism evidence="1 2">
    <name type="scientific">Mycoplasmopsis californica</name>
    <dbReference type="NCBI Taxonomy" id="2113"/>
    <lineage>
        <taxon>Bacteria</taxon>
        <taxon>Bacillati</taxon>
        <taxon>Mycoplasmatota</taxon>
        <taxon>Mycoplasmoidales</taxon>
        <taxon>Metamycoplasmataceae</taxon>
        <taxon>Mycoplasmopsis</taxon>
    </lineage>
</organism>
<dbReference type="eggNOG" id="ENOG5031Z0I">
    <property type="taxonomic scope" value="Bacteria"/>
</dbReference>
<gene>
    <name evidence="1" type="ORF">MCFN_00080</name>
</gene>
<reference evidence="1 2" key="1">
    <citation type="journal article" date="2014" name="Genome Announc.">
        <title>Complete Genome Sequence of the Bovine Mastitis Pathogen Mycoplasma californicum Strain ST-6T (ATCC 33461T).</title>
        <authorList>
            <person name="Calcutt M.J."/>
            <person name="Foecking M.F."/>
            <person name="Fox L.K."/>
        </authorList>
    </citation>
    <scope>NUCLEOTIDE SEQUENCE [LARGE SCALE GENOMIC DNA]</scope>
    <source>
        <strain evidence="1 2">ST-6</strain>
    </source>
</reference>
<evidence type="ECO:0000313" key="1">
    <source>
        <dbReference type="EMBL" id="AIA29197.1"/>
    </source>
</evidence>
<protein>
    <submittedName>
        <fullName evidence="1">Uncharacterized protein</fullName>
    </submittedName>
</protein>
<dbReference type="RefSeq" id="WP_038560901.1">
    <property type="nucleotide sequence ID" value="NZ_AP018940.1"/>
</dbReference>
<keyword evidence="2" id="KW-1185">Reference proteome</keyword>